<reference evidence="1 2" key="1">
    <citation type="submission" date="2024-03" db="EMBL/GenBank/DDBJ databases">
        <title>Novel species of the genus Variovorax.</title>
        <authorList>
            <person name="Liu Q."/>
            <person name="Xin Y.-H."/>
        </authorList>
    </citation>
    <scope>NUCLEOTIDE SEQUENCE [LARGE SCALE GENOMIC DNA]</scope>
    <source>
        <strain evidence="1 2">KACC 18900</strain>
    </source>
</reference>
<evidence type="ECO:0000313" key="1">
    <source>
        <dbReference type="EMBL" id="MEJ8852246.1"/>
    </source>
</evidence>
<dbReference type="RefSeq" id="WP_340348158.1">
    <property type="nucleotide sequence ID" value="NZ_JBBKZT010000034.1"/>
</dbReference>
<dbReference type="Proteomes" id="UP001385892">
    <property type="component" value="Unassembled WGS sequence"/>
</dbReference>
<dbReference type="EMBL" id="JBBKZT010000034">
    <property type="protein sequence ID" value="MEJ8852246.1"/>
    <property type="molecule type" value="Genomic_DNA"/>
</dbReference>
<name>A0ABU8WXJ0_9BURK</name>
<keyword evidence="2" id="KW-1185">Reference proteome</keyword>
<proteinExistence type="predicted"/>
<evidence type="ECO:0000313" key="2">
    <source>
        <dbReference type="Proteomes" id="UP001385892"/>
    </source>
</evidence>
<sequence>MAVLQLVPYRSREFGHHKLIRQAPSSAAAVALVRHLERQGDKLLIVQRQITQWGFRFPSDRPNVIVYDPLREALKASLSLISPRRAGHLAASEGVDQRR</sequence>
<organism evidence="1 2">
    <name type="scientific">Variovorax rhizosphaerae</name>
    <dbReference type="NCBI Taxonomy" id="1836200"/>
    <lineage>
        <taxon>Bacteria</taxon>
        <taxon>Pseudomonadati</taxon>
        <taxon>Pseudomonadota</taxon>
        <taxon>Betaproteobacteria</taxon>
        <taxon>Burkholderiales</taxon>
        <taxon>Comamonadaceae</taxon>
        <taxon>Variovorax</taxon>
    </lineage>
</organism>
<comment type="caution">
    <text evidence="1">The sequence shown here is derived from an EMBL/GenBank/DDBJ whole genome shotgun (WGS) entry which is preliminary data.</text>
</comment>
<gene>
    <name evidence="1" type="ORF">WKW82_36845</name>
</gene>
<protein>
    <submittedName>
        <fullName evidence="1">Uncharacterized protein</fullName>
    </submittedName>
</protein>
<accession>A0ABU8WXJ0</accession>